<evidence type="ECO:0000256" key="8">
    <source>
        <dbReference type="ARBA" id="ARBA00026154"/>
    </source>
</evidence>
<evidence type="ECO:0000256" key="2">
    <source>
        <dbReference type="ARBA" id="ARBA00022574"/>
    </source>
</evidence>
<evidence type="ECO:0000256" key="11">
    <source>
        <dbReference type="SAM" id="MobiDB-lite"/>
    </source>
</evidence>
<dbReference type="GO" id="GO:0005847">
    <property type="term" value="C:mRNA cleavage and polyadenylation specificity factor complex"/>
    <property type="evidence" value="ECO:0007669"/>
    <property type="project" value="TreeGrafter"/>
</dbReference>
<keyword evidence="13" id="KW-1185">Reference proteome</keyword>
<feature type="repeat" description="WD" evidence="9">
    <location>
        <begin position="368"/>
        <end position="399"/>
    </location>
</feature>
<dbReference type="Proteomes" id="UP000504638">
    <property type="component" value="Unplaced"/>
</dbReference>
<evidence type="ECO:0000313" key="14">
    <source>
        <dbReference type="RefSeq" id="XP_033530418.1"/>
    </source>
</evidence>
<dbReference type="OrthoDB" id="16717at2759"/>
<keyword evidence="3 10" id="KW-0507">mRNA processing</keyword>
<feature type="compositionally biased region" description="Low complexity" evidence="11">
    <location>
        <begin position="343"/>
        <end position="357"/>
    </location>
</feature>
<feature type="repeat" description="WD" evidence="9">
    <location>
        <begin position="213"/>
        <end position="254"/>
    </location>
</feature>
<evidence type="ECO:0000256" key="10">
    <source>
        <dbReference type="RuleBase" id="RU369034"/>
    </source>
</evidence>
<evidence type="ECO:0000256" key="7">
    <source>
        <dbReference type="ARBA" id="ARBA00025498"/>
    </source>
</evidence>
<dbReference type="AlphaFoldDB" id="A0A6G1FSM5"/>
<dbReference type="Pfam" id="PF00400">
    <property type="entry name" value="WD40"/>
    <property type="match status" value="6"/>
</dbReference>
<keyword evidence="4" id="KW-0677">Repeat</keyword>
<dbReference type="EMBL" id="ML975179">
    <property type="protein sequence ID" value="KAF1808787.1"/>
    <property type="molecule type" value="Genomic_DNA"/>
</dbReference>
<dbReference type="FunFam" id="2.130.10.10:FF:002008">
    <property type="entry name" value="Polyadenylation factor subunit 2"/>
    <property type="match status" value="1"/>
</dbReference>
<dbReference type="RefSeq" id="XP_033530418.1">
    <property type="nucleotide sequence ID" value="XM_033680846.1"/>
</dbReference>
<keyword evidence="2 9" id="KW-0853">WD repeat</keyword>
<evidence type="ECO:0000256" key="9">
    <source>
        <dbReference type="PROSITE-ProRule" id="PRU00221"/>
    </source>
</evidence>
<reference evidence="12 14" key="1">
    <citation type="submission" date="2020-01" db="EMBL/GenBank/DDBJ databases">
        <authorList>
            <consortium name="DOE Joint Genome Institute"/>
            <person name="Haridas S."/>
            <person name="Albert R."/>
            <person name="Binder M."/>
            <person name="Bloem J."/>
            <person name="Labutti K."/>
            <person name="Salamov A."/>
            <person name="Andreopoulos B."/>
            <person name="Baker S.E."/>
            <person name="Barry K."/>
            <person name="Bills G."/>
            <person name="Bluhm B.H."/>
            <person name="Cannon C."/>
            <person name="Castanera R."/>
            <person name="Culley D.E."/>
            <person name="Daum C."/>
            <person name="Ezra D."/>
            <person name="Gonzalez J.B."/>
            <person name="Henrissat B."/>
            <person name="Kuo A."/>
            <person name="Liang C."/>
            <person name="Lipzen A."/>
            <person name="Lutzoni F."/>
            <person name="Magnuson J."/>
            <person name="Mondo S."/>
            <person name="Nolan M."/>
            <person name="Ohm R."/>
            <person name="Pangilinan J."/>
            <person name="Park H.-J."/>
            <person name="Ramirez L."/>
            <person name="Alfaro M."/>
            <person name="Sun H."/>
            <person name="Tritt A."/>
            <person name="Yoshinaga Y."/>
            <person name="Zwiers L.-H."/>
            <person name="Turgeon B.G."/>
            <person name="Goodwin S.B."/>
            <person name="Spatafora J.W."/>
            <person name="Crous P.W."/>
            <person name="Grigoriev I.V."/>
        </authorList>
    </citation>
    <scope>NUCLEOTIDE SEQUENCE</scope>
    <source>
        <strain evidence="12 14">CBS 781.70</strain>
    </source>
</reference>
<feature type="region of interest" description="Disordered" evidence="11">
    <location>
        <begin position="1"/>
        <end position="28"/>
    </location>
</feature>
<evidence type="ECO:0000256" key="3">
    <source>
        <dbReference type="ARBA" id="ARBA00022664"/>
    </source>
</evidence>
<reference evidence="14" key="3">
    <citation type="submission" date="2025-04" db="UniProtKB">
        <authorList>
            <consortium name="RefSeq"/>
        </authorList>
    </citation>
    <scope>IDENTIFICATION</scope>
    <source>
        <strain evidence="14">CBS 781.70</strain>
    </source>
</reference>
<feature type="compositionally biased region" description="Pro residues" evidence="11">
    <location>
        <begin position="528"/>
        <end position="574"/>
    </location>
</feature>
<evidence type="ECO:0000256" key="6">
    <source>
        <dbReference type="ARBA" id="ARBA00023242"/>
    </source>
</evidence>
<proteinExistence type="predicted"/>
<keyword evidence="5" id="KW-0159">Chromosome partition</keyword>
<keyword evidence="6 10" id="KW-0539">Nucleus</keyword>
<dbReference type="PANTHER" id="PTHR22836">
    <property type="entry name" value="WD40 REPEAT PROTEIN"/>
    <property type="match status" value="1"/>
</dbReference>
<feature type="compositionally biased region" description="Acidic residues" evidence="11">
    <location>
        <begin position="438"/>
        <end position="450"/>
    </location>
</feature>
<organism evidence="12">
    <name type="scientific">Eremomyces bilateralis CBS 781.70</name>
    <dbReference type="NCBI Taxonomy" id="1392243"/>
    <lineage>
        <taxon>Eukaryota</taxon>
        <taxon>Fungi</taxon>
        <taxon>Dikarya</taxon>
        <taxon>Ascomycota</taxon>
        <taxon>Pezizomycotina</taxon>
        <taxon>Dothideomycetes</taxon>
        <taxon>Dothideomycetes incertae sedis</taxon>
        <taxon>Eremomycetales</taxon>
        <taxon>Eremomycetaceae</taxon>
        <taxon>Eremomyces</taxon>
    </lineage>
</organism>
<feature type="repeat" description="WD" evidence="9">
    <location>
        <begin position="130"/>
        <end position="162"/>
    </location>
</feature>
<comment type="subcellular location">
    <subcellularLocation>
        <location evidence="1 10">Nucleus</location>
    </subcellularLocation>
</comment>
<evidence type="ECO:0000256" key="5">
    <source>
        <dbReference type="ARBA" id="ARBA00022829"/>
    </source>
</evidence>
<dbReference type="GO" id="GO:0007059">
    <property type="term" value="P:chromosome segregation"/>
    <property type="evidence" value="ECO:0007669"/>
    <property type="project" value="UniProtKB-KW"/>
</dbReference>
<feature type="repeat" description="WD" evidence="9">
    <location>
        <begin position="298"/>
        <end position="330"/>
    </location>
</feature>
<dbReference type="FunFam" id="2.130.10.10:FF:001039">
    <property type="entry name" value="Polyadenylation factor subunit 2"/>
    <property type="match status" value="1"/>
</dbReference>
<reference evidence="14" key="2">
    <citation type="submission" date="2020-04" db="EMBL/GenBank/DDBJ databases">
        <authorList>
            <consortium name="NCBI Genome Project"/>
        </authorList>
    </citation>
    <scope>NUCLEOTIDE SEQUENCE</scope>
    <source>
        <strain evidence="14">CBS 781.70</strain>
    </source>
</reference>
<feature type="compositionally biased region" description="Basic and acidic residues" evidence="11">
    <location>
        <begin position="427"/>
        <end position="437"/>
    </location>
</feature>
<evidence type="ECO:0000313" key="12">
    <source>
        <dbReference type="EMBL" id="KAF1808787.1"/>
    </source>
</evidence>
<dbReference type="InterPro" id="IPR036322">
    <property type="entry name" value="WD40_repeat_dom_sf"/>
</dbReference>
<dbReference type="SUPFAM" id="SSF50978">
    <property type="entry name" value="WD40 repeat-like"/>
    <property type="match status" value="1"/>
</dbReference>
<dbReference type="InterPro" id="IPR001680">
    <property type="entry name" value="WD40_rpt"/>
</dbReference>
<dbReference type="GeneID" id="54421416"/>
<protein>
    <recommendedName>
        <fullName evidence="8 10">Polyadenylation factor subunit 2</fullName>
    </recommendedName>
</protein>
<dbReference type="PROSITE" id="PS50082">
    <property type="entry name" value="WD_REPEATS_2"/>
    <property type="match status" value="6"/>
</dbReference>
<feature type="region of interest" description="Disordered" evidence="11">
    <location>
        <begin position="329"/>
        <end position="361"/>
    </location>
</feature>
<feature type="region of interest" description="Disordered" evidence="11">
    <location>
        <begin position="527"/>
        <end position="623"/>
    </location>
</feature>
<dbReference type="GO" id="GO:0031124">
    <property type="term" value="P:mRNA 3'-end processing"/>
    <property type="evidence" value="ECO:0007669"/>
    <property type="project" value="UniProtKB-UniRule"/>
</dbReference>
<comment type="function">
    <text evidence="7">Required for 3'-end cleavage and polyadenylation of pre-mRNAs. Also involved in chromosome segregation where it has a role in chromosome attachment to the mitotic spindle.</text>
</comment>
<dbReference type="InterPro" id="IPR015943">
    <property type="entry name" value="WD40/YVTN_repeat-like_dom_sf"/>
</dbReference>
<name>A0A6G1FSM5_9PEZI</name>
<sequence>MDREFHHHQGQSGHEGMGMGRGRPRRPVTDYGSTLVQWMRHRGPRHSRAQCMEQERPSASYIVDLQPPHARPAKAADTIPARHLHTSLNKIRHPINVVLWTPEGRRLLTASSSGEFTLWNGMGFNFETIMQAHDNAIRAAQYSHSNDWLISADQDGIVKYWQPNFNNVKAIQAHNEAIRGMAIAPTDSKFVTAADDSTLKIFDFAGGTEESTLTGHQWELRCVDWHPTKGLIVSGSKDHTVKLWDPRTGRCLTTLIAHKNQVSKTVFEPTRGELLATSGRDHVIRIFDLRMMRDVFLLRGHEKDVTSLAWHPVHRNLLSSGGNDGALHHYLLDEPNLPDGTAPTTSPYDNPDPSSSPAQTLYPAHSMPYAHEFAVWTLAWHPLGHILTSGSNDRVTRFWTRPRPGEKIYLSDRYHIGQSAAEAQGTYDRRDGRRQLREEEEQEAEDEADGLVDQKMPAPQPVLPGLPGISISMGTGASPLPPGMVGHPPVPPILPSTAPFPPPPPPNLPAGKVPDLSTLMEMFGGQLPPIPPPGGFPPPPQGFPPLPAGMPPPPNMLPPGFPMPGFPPPPPMALPQPGAGYPVGTGPGVAEGENGGVRRRTPLPSQQDSLKEEMKRGKFRTAR</sequence>
<feature type="repeat" description="WD" evidence="9">
    <location>
        <begin position="255"/>
        <end position="290"/>
    </location>
</feature>
<feature type="compositionally biased region" description="Gly residues" evidence="11">
    <location>
        <begin position="581"/>
        <end position="595"/>
    </location>
</feature>
<dbReference type="InterPro" id="IPR045245">
    <property type="entry name" value="Pfs2-like"/>
</dbReference>
<gene>
    <name evidence="12 14" type="ORF">P152DRAFT_468805</name>
</gene>
<dbReference type="PROSITE" id="PS50294">
    <property type="entry name" value="WD_REPEATS_REGION"/>
    <property type="match status" value="4"/>
</dbReference>
<feature type="repeat" description="WD" evidence="9">
    <location>
        <begin position="171"/>
        <end position="212"/>
    </location>
</feature>
<accession>A0A6G1FSM5</accession>
<feature type="region of interest" description="Disordered" evidence="11">
    <location>
        <begin position="420"/>
        <end position="456"/>
    </location>
</feature>
<dbReference type="Gene3D" id="2.130.10.10">
    <property type="entry name" value="YVTN repeat-like/Quinoprotein amine dehydrogenase"/>
    <property type="match status" value="3"/>
</dbReference>
<evidence type="ECO:0000313" key="13">
    <source>
        <dbReference type="Proteomes" id="UP000504638"/>
    </source>
</evidence>
<evidence type="ECO:0000256" key="4">
    <source>
        <dbReference type="ARBA" id="ARBA00022737"/>
    </source>
</evidence>
<dbReference type="SMART" id="SM00320">
    <property type="entry name" value="WD40"/>
    <property type="match status" value="7"/>
</dbReference>
<evidence type="ECO:0000256" key="1">
    <source>
        <dbReference type="ARBA" id="ARBA00004123"/>
    </source>
</evidence>
<dbReference type="PANTHER" id="PTHR22836:SF0">
    <property type="entry name" value="PRE-MRNA 3' END PROCESSING PROTEIN WDR33"/>
    <property type="match status" value="1"/>
</dbReference>
<dbReference type="CDD" id="cd00200">
    <property type="entry name" value="WD40"/>
    <property type="match status" value="1"/>
</dbReference>